<evidence type="ECO:0000313" key="1">
    <source>
        <dbReference type="EMBL" id="PZN76647.1"/>
    </source>
</evidence>
<comment type="caution">
    <text evidence="1">The sequence shown here is derived from an EMBL/GenBank/DDBJ whole genome shotgun (WGS) entry which is preliminary data.</text>
</comment>
<accession>A0A2W4T1M7</accession>
<proteinExistence type="predicted"/>
<reference evidence="1 2" key="1">
    <citation type="journal article" date="2018" name="Aquat. Microb. Ecol.">
        <title>Gammaproteobacterial methanotrophs dominate.</title>
        <authorList>
            <person name="Rissanen A.J."/>
            <person name="Saarenheimo J."/>
            <person name="Tiirola M."/>
            <person name="Peura S."/>
            <person name="Aalto S.L."/>
            <person name="Karvinen A."/>
            <person name="Nykanen H."/>
        </authorList>
    </citation>
    <scope>NUCLEOTIDE SEQUENCE [LARGE SCALE GENOMIC DNA]</scope>
    <source>
        <strain evidence="1">AMbin10</strain>
    </source>
</reference>
<dbReference type="SUPFAM" id="SSF103642">
    <property type="entry name" value="Sec-C motif"/>
    <property type="match status" value="1"/>
</dbReference>
<dbReference type="Gene3D" id="3.10.450.50">
    <property type="match status" value="1"/>
</dbReference>
<name>A0A2W4T1M7_9GAMM</name>
<dbReference type="Proteomes" id="UP000249396">
    <property type="component" value="Unassembled WGS sequence"/>
</dbReference>
<sequence>MLSRKTGAPFNVPRKHNGMIKVGRNDPCPCGSGKKYKQCCLLEAEAARPAGDRSEAVPKAIHWLTLTRGRAVREALDEGFFGGLDEEEYQALMGMEPDTLEAIMLNAMEWLLADGFIAINGRDRRVSELLLTKGGPLLSAEQREWIALMASKPIRLYEVAEVIPGESMRLQDLLLPGRAPVLVQERTGSQQAVRFDLIAGRILPVADHFELSGAVYAIPRNRSDGLIAQLRHELEDADPDSSIAREVTGCLIPDHWLKLFVAPPEIPQFVDLITQDPILLVTDHYRVRDWNALEHALSGEADVEGNRRDGWERLFESGDGVERSSAAINPGQRPDRLSVFYRTQPYADTGRTWFNGLAGRSVAFLSREISDPKGVLSKRLSGGNPRPPAQAQLPPEILTELVGKHIRQFYQHWADQPLPALGGSTPREAINTAEGLEQVKFLLHSYQHGEDRQAKDQNREAVSYDFLWQDLGIAP</sequence>
<dbReference type="Pfam" id="PF02810">
    <property type="entry name" value="SEC-C"/>
    <property type="match status" value="1"/>
</dbReference>
<dbReference type="AlphaFoldDB" id="A0A2W4T1M7"/>
<evidence type="ECO:0000313" key="2">
    <source>
        <dbReference type="Proteomes" id="UP000249396"/>
    </source>
</evidence>
<dbReference type="EMBL" id="QJPH01000356">
    <property type="protein sequence ID" value="PZN76647.1"/>
    <property type="molecule type" value="Genomic_DNA"/>
</dbReference>
<gene>
    <name evidence="1" type="ORF">DM484_16120</name>
</gene>
<protein>
    <submittedName>
        <fullName evidence="1">Uncharacterized protein</fullName>
    </submittedName>
</protein>
<organism evidence="1 2">
    <name type="scientific">Candidatus Methylumidiphilus alinenensis</name>
    <dbReference type="NCBI Taxonomy" id="2202197"/>
    <lineage>
        <taxon>Bacteria</taxon>
        <taxon>Pseudomonadati</taxon>
        <taxon>Pseudomonadota</taxon>
        <taxon>Gammaproteobacteria</taxon>
        <taxon>Methylococcales</taxon>
        <taxon>Candidatus Methylumidiphilus</taxon>
    </lineage>
</organism>
<dbReference type="InterPro" id="IPR004027">
    <property type="entry name" value="SEC_C_motif"/>
</dbReference>